<feature type="compositionally biased region" description="Acidic residues" evidence="1">
    <location>
        <begin position="102"/>
        <end position="114"/>
    </location>
</feature>
<name>A0A8H3CPZ7_9AGAM</name>
<accession>A0A8H3CPZ7</accession>
<gene>
    <name evidence="3" type="ORF">RDB_LOCUS133375</name>
</gene>
<evidence type="ECO:0000259" key="2">
    <source>
        <dbReference type="Pfam" id="PF04871"/>
    </source>
</evidence>
<dbReference type="EMBL" id="CAJMWT010004715">
    <property type="protein sequence ID" value="CAE6494938.1"/>
    <property type="molecule type" value="Genomic_DNA"/>
</dbReference>
<dbReference type="GO" id="GO:0016192">
    <property type="term" value="P:vesicle-mediated transport"/>
    <property type="evidence" value="ECO:0007669"/>
    <property type="project" value="InterPro"/>
</dbReference>
<dbReference type="AlphaFoldDB" id="A0A8H3CPZ7"/>
<evidence type="ECO:0000313" key="4">
    <source>
        <dbReference type="Proteomes" id="UP000663843"/>
    </source>
</evidence>
<dbReference type="Pfam" id="PF04871">
    <property type="entry name" value="Uso1_p115_C"/>
    <property type="match status" value="1"/>
</dbReference>
<feature type="compositionally biased region" description="Basic and acidic residues" evidence="1">
    <location>
        <begin position="9"/>
        <end position="42"/>
    </location>
</feature>
<comment type="caution">
    <text evidence="3">The sequence shown here is derived from an EMBL/GenBank/DDBJ whole genome shotgun (WGS) entry which is preliminary data.</text>
</comment>
<protein>
    <recommendedName>
        <fullName evidence="2">Uso1/p115-like vesicle tethering protein C-terminal domain-containing protein</fullName>
    </recommendedName>
</protein>
<feature type="region of interest" description="Disordered" evidence="1">
    <location>
        <begin position="1"/>
        <end position="73"/>
    </location>
</feature>
<dbReference type="InterPro" id="IPR006955">
    <property type="entry name" value="Uso1_p115_C"/>
</dbReference>
<organism evidence="3 4">
    <name type="scientific">Rhizoctonia solani</name>
    <dbReference type="NCBI Taxonomy" id="456999"/>
    <lineage>
        <taxon>Eukaryota</taxon>
        <taxon>Fungi</taxon>
        <taxon>Dikarya</taxon>
        <taxon>Basidiomycota</taxon>
        <taxon>Agaricomycotina</taxon>
        <taxon>Agaricomycetes</taxon>
        <taxon>Cantharellales</taxon>
        <taxon>Ceratobasidiaceae</taxon>
        <taxon>Rhizoctonia</taxon>
    </lineage>
</organism>
<feature type="region of interest" description="Disordered" evidence="1">
    <location>
        <begin position="89"/>
        <end position="114"/>
    </location>
</feature>
<proteinExistence type="predicted"/>
<feature type="domain" description="Uso1/p115-like vesicle tethering protein C-terminal" evidence="2">
    <location>
        <begin position="7"/>
        <end position="114"/>
    </location>
</feature>
<evidence type="ECO:0000313" key="3">
    <source>
        <dbReference type="EMBL" id="CAE6494938.1"/>
    </source>
</evidence>
<evidence type="ECO:0000256" key="1">
    <source>
        <dbReference type="SAM" id="MobiDB-lite"/>
    </source>
</evidence>
<dbReference type="GO" id="GO:0006886">
    <property type="term" value="P:intracellular protein transport"/>
    <property type="evidence" value="ECO:0007669"/>
    <property type="project" value="InterPro"/>
</dbReference>
<feature type="compositionally biased region" description="Basic and acidic residues" evidence="1">
    <location>
        <begin position="59"/>
        <end position="71"/>
    </location>
</feature>
<sequence>KGAQVQAGEVEKLKKQLEDERVEHTSKIDQMRKEREEERESHASQIAVLTEKVNETTSELDKVRAQKGDSEKEQEDLLVFLEELSAKRKKDKVRMKERGLEVSEDEDADGEGDE</sequence>
<dbReference type="Proteomes" id="UP000663843">
    <property type="component" value="Unassembled WGS sequence"/>
</dbReference>
<reference evidence="3" key="1">
    <citation type="submission" date="2021-01" db="EMBL/GenBank/DDBJ databases">
        <authorList>
            <person name="Kaushik A."/>
        </authorList>
    </citation>
    <scope>NUCLEOTIDE SEQUENCE</scope>
    <source>
        <strain evidence="3">AG2-2IIIB</strain>
    </source>
</reference>
<feature type="non-terminal residue" evidence="3">
    <location>
        <position position="1"/>
    </location>
</feature>